<feature type="domain" description="SIS" evidence="3">
    <location>
        <begin position="44"/>
        <end position="183"/>
    </location>
</feature>
<dbReference type="AlphaFoldDB" id="A0A919Q5N8"/>
<dbReference type="GO" id="GO:0097367">
    <property type="term" value="F:carbohydrate derivative binding"/>
    <property type="evidence" value="ECO:0007669"/>
    <property type="project" value="InterPro"/>
</dbReference>
<evidence type="ECO:0000313" key="4">
    <source>
        <dbReference type="EMBL" id="GIH22071.1"/>
    </source>
</evidence>
<comment type="similarity">
    <text evidence="1">Belongs to the PGI/PMI family.</text>
</comment>
<dbReference type="RefSeq" id="WP_204038923.1">
    <property type="nucleotide sequence ID" value="NZ_BOOA01000002.1"/>
</dbReference>
<dbReference type="GO" id="GO:0005975">
    <property type="term" value="P:carbohydrate metabolic process"/>
    <property type="evidence" value="ECO:0007669"/>
    <property type="project" value="InterPro"/>
</dbReference>
<keyword evidence="5" id="KW-1185">Reference proteome</keyword>
<dbReference type="CDD" id="cd05637">
    <property type="entry name" value="SIS_PGI_PMI_2"/>
    <property type="match status" value="1"/>
</dbReference>
<dbReference type="GO" id="GO:0004476">
    <property type="term" value="F:mannose-6-phosphate isomerase activity"/>
    <property type="evidence" value="ECO:0007669"/>
    <property type="project" value="InterPro"/>
</dbReference>
<dbReference type="InterPro" id="IPR019490">
    <property type="entry name" value="Glu6P/Mann6P_isomerase_C"/>
</dbReference>
<comment type="caution">
    <text evidence="4">The sequence shown here is derived from an EMBL/GenBank/DDBJ whole genome shotgun (WGS) entry which is preliminary data.</text>
</comment>
<dbReference type="PROSITE" id="PS51464">
    <property type="entry name" value="SIS"/>
    <property type="match status" value="1"/>
</dbReference>
<protein>
    <submittedName>
        <fullName evidence="4">Phosphomannose isomerase</fullName>
    </submittedName>
</protein>
<dbReference type="Proteomes" id="UP000640052">
    <property type="component" value="Unassembled WGS sequence"/>
</dbReference>
<keyword evidence="2 4" id="KW-0413">Isomerase</keyword>
<dbReference type="Pfam" id="PF10432">
    <property type="entry name" value="bact-PGI_C"/>
    <property type="match status" value="1"/>
</dbReference>
<evidence type="ECO:0000256" key="1">
    <source>
        <dbReference type="ARBA" id="ARBA00010523"/>
    </source>
</evidence>
<dbReference type="InterPro" id="IPR046348">
    <property type="entry name" value="SIS_dom_sf"/>
</dbReference>
<evidence type="ECO:0000259" key="3">
    <source>
        <dbReference type="PROSITE" id="PS51464"/>
    </source>
</evidence>
<evidence type="ECO:0000313" key="5">
    <source>
        <dbReference type="Proteomes" id="UP000640052"/>
    </source>
</evidence>
<organism evidence="4 5">
    <name type="scientific">Acrocarpospora phusangensis</name>
    <dbReference type="NCBI Taxonomy" id="1070424"/>
    <lineage>
        <taxon>Bacteria</taxon>
        <taxon>Bacillati</taxon>
        <taxon>Actinomycetota</taxon>
        <taxon>Actinomycetes</taxon>
        <taxon>Streptosporangiales</taxon>
        <taxon>Streptosporangiaceae</taxon>
        <taxon>Acrocarpospora</taxon>
    </lineage>
</organism>
<evidence type="ECO:0000256" key="2">
    <source>
        <dbReference type="ARBA" id="ARBA00023235"/>
    </source>
</evidence>
<dbReference type="GO" id="GO:0004347">
    <property type="term" value="F:glucose-6-phosphate isomerase activity"/>
    <property type="evidence" value="ECO:0007669"/>
    <property type="project" value="InterPro"/>
</dbReference>
<reference evidence="4" key="1">
    <citation type="submission" date="2021-01" db="EMBL/GenBank/DDBJ databases">
        <title>Whole genome shotgun sequence of Acrocarpospora phusangensis NBRC 108782.</title>
        <authorList>
            <person name="Komaki H."/>
            <person name="Tamura T."/>
        </authorList>
    </citation>
    <scope>NUCLEOTIDE SEQUENCE</scope>
    <source>
        <strain evidence="4">NBRC 108782</strain>
    </source>
</reference>
<accession>A0A919Q5N8</accession>
<dbReference type="GO" id="GO:1901135">
    <property type="term" value="P:carbohydrate derivative metabolic process"/>
    <property type="evidence" value="ECO:0007669"/>
    <property type="project" value="InterPro"/>
</dbReference>
<dbReference type="SUPFAM" id="SSF53697">
    <property type="entry name" value="SIS domain"/>
    <property type="match status" value="1"/>
</dbReference>
<sequence>MNWEPEKLDDQAYLAEGDPSGMLVSVASSAAQIRTAHRAAVEASVDAIASEGRPRAIVVAGMGASGVAGDVLEAVCGYGCPVPVTTVRGHRLPGWVGAADLVMAVSSTGDTQETLALAAEAARRGCRLLVVGGTGSPLQALATQRNAPFVPVTVAGQPRAALWALVVPLVAAAASLGLVEAGADLFESAAKRLEDVAHRCRPSSESFINPGKTLAEELAESVPMVWGSSRLMAVAAYRLATQLNENARYPALWGEIPEAGHNQLAALDGPLAERDIFADSPGRSLRLLVLRDSEEHPQVAKARQAAVRLAQDRGVPVSEIAAEAGHPLERLATVVGLGDYASVYLSLGYGVDPAPVSAIAELKARIGQ</sequence>
<proteinExistence type="inferred from homology"/>
<name>A0A919Q5N8_9ACTN</name>
<dbReference type="Gene3D" id="3.40.50.10490">
    <property type="entry name" value="Glucose-6-phosphate isomerase like protein, domain 1"/>
    <property type="match status" value="2"/>
</dbReference>
<gene>
    <name evidence="4" type="ORF">Aph01nite_03810</name>
</gene>
<dbReference type="InterPro" id="IPR001347">
    <property type="entry name" value="SIS_dom"/>
</dbReference>
<dbReference type="EMBL" id="BOOA01000002">
    <property type="protein sequence ID" value="GIH22071.1"/>
    <property type="molecule type" value="Genomic_DNA"/>
</dbReference>